<dbReference type="STRING" id="1129794.C427_1385"/>
<protein>
    <recommendedName>
        <fullName evidence="3">Bifunctional tRNA (Mnm(5)s(2)U34)-methyltransferase/FAD-dependent cmnm(5)s(2)U34 oxidoreductase</fullName>
    </recommendedName>
</protein>
<dbReference type="Proteomes" id="UP000011864">
    <property type="component" value="Chromosome"/>
</dbReference>
<dbReference type="HOGENOM" id="CLU_1946726_0_0_6"/>
<dbReference type="KEGG" id="gps:C427_1385"/>
<dbReference type="Gene3D" id="3.40.50.150">
    <property type="entry name" value="Vaccinia Virus protein VP39"/>
    <property type="match status" value="1"/>
</dbReference>
<proteinExistence type="predicted"/>
<organism evidence="1 2">
    <name type="scientific">Paraglaciecola psychrophila 170</name>
    <dbReference type="NCBI Taxonomy" id="1129794"/>
    <lineage>
        <taxon>Bacteria</taxon>
        <taxon>Pseudomonadati</taxon>
        <taxon>Pseudomonadota</taxon>
        <taxon>Gammaproteobacteria</taxon>
        <taxon>Alteromonadales</taxon>
        <taxon>Alteromonadaceae</taxon>
        <taxon>Paraglaciecola</taxon>
    </lineage>
</organism>
<evidence type="ECO:0008006" key="3">
    <source>
        <dbReference type="Google" id="ProtNLM"/>
    </source>
</evidence>
<accession>M4RMW5</accession>
<dbReference type="AlphaFoldDB" id="M4RMW5"/>
<evidence type="ECO:0000313" key="2">
    <source>
        <dbReference type="Proteomes" id="UP000011864"/>
    </source>
</evidence>
<dbReference type="PATRIC" id="fig|1129794.4.peg.1370"/>
<sequence>MTIANAHIRFNENGTPYATKFEDLYFSDAKGLDETTHVFIKNNKLLQRWGKWQEKQFVIAETGFGTGLNVLVTMLHFDEFNQHEFNLKSDAPKFRLHFISIEKFPISHADLTKALSLFPELEKILSTFT</sequence>
<dbReference type="eggNOG" id="COG4121">
    <property type="taxonomic scope" value="Bacteria"/>
</dbReference>
<reference evidence="1 2" key="1">
    <citation type="journal article" date="2013" name="Genome Announc.">
        <title>Complete Genome Sequence of Glaciecola psychrophila Strain 170T.</title>
        <authorList>
            <person name="Yin J."/>
            <person name="Chen J."/>
            <person name="Liu G."/>
            <person name="Yu Y."/>
            <person name="Song L."/>
            <person name="Wang X."/>
            <person name="Qu X."/>
        </authorList>
    </citation>
    <scope>NUCLEOTIDE SEQUENCE [LARGE SCALE GENOMIC DNA]</scope>
    <source>
        <strain evidence="1 2">170</strain>
    </source>
</reference>
<evidence type="ECO:0000313" key="1">
    <source>
        <dbReference type="EMBL" id="AGH43494.1"/>
    </source>
</evidence>
<gene>
    <name evidence="1" type="ORF">C427_1385</name>
</gene>
<name>M4RMW5_9ALTE</name>
<keyword evidence="2" id="KW-1185">Reference proteome</keyword>
<dbReference type="EMBL" id="CP003837">
    <property type="protein sequence ID" value="AGH43494.1"/>
    <property type="molecule type" value="Genomic_DNA"/>
</dbReference>
<dbReference type="InterPro" id="IPR029063">
    <property type="entry name" value="SAM-dependent_MTases_sf"/>
</dbReference>